<comment type="caution">
    <text evidence="10">The sequence shown here is derived from an EMBL/GenBank/DDBJ whole genome shotgun (WGS) entry which is preliminary data.</text>
</comment>
<evidence type="ECO:0000256" key="2">
    <source>
        <dbReference type="ARBA" id="ARBA00004574"/>
    </source>
</evidence>
<evidence type="ECO:0000256" key="4">
    <source>
        <dbReference type="ARBA" id="ARBA00016175"/>
    </source>
</evidence>
<dbReference type="GO" id="GO:1990879">
    <property type="term" value="C:CST complex"/>
    <property type="evidence" value="ECO:0007669"/>
    <property type="project" value="TreeGrafter"/>
</dbReference>
<protein>
    <recommendedName>
        <fullName evidence="4">CST complex subunit CTC1</fullName>
    </recommendedName>
</protein>
<evidence type="ECO:0000313" key="11">
    <source>
        <dbReference type="Proteomes" id="UP001159364"/>
    </source>
</evidence>
<dbReference type="GO" id="GO:0042162">
    <property type="term" value="F:telomeric DNA binding"/>
    <property type="evidence" value="ECO:0007669"/>
    <property type="project" value="TreeGrafter"/>
</dbReference>
<keyword evidence="6" id="KW-0779">Telomere</keyword>
<dbReference type="PANTHER" id="PTHR14865:SF2">
    <property type="entry name" value="CST COMPLEX SUBUNIT CTC1"/>
    <property type="match status" value="1"/>
</dbReference>
<organism evidence="10 11">
    <name type="scientific">Erythroxylum novogranatense</name>
    <dbReference type="NCBI Taxonomy" id="1862640"/>
    <lineage>
        <taxon>Eukaryota</taxon>
        <taxon>Viridiplantae</taxon>
        <taxon>Streptophyta</taxon>
        <taxon>Embryophyta</taxon>
        <taxon>Tracheophyta</taxon>
        <taxon>Spermatophyta</taxon>
        <taxon>Magnoliopsida</taxon>
        <taxon>eudicotyledons</taxon>
        <taxon>Gunneridae</taxon>
        <taxon>Pentapetalae</taxon>
        <taxon>rosids</taxon>
        <taxon>fabids</taxon>
        <taxon>Malpighiales</taxon>
        <taxon>Erythroxylaceae</taxon>
        <taxon>Erythroxylum</taxon>
    </lineage>
</organism>
<reference evidence="10 11" key="1">
    <citation type="submission" date="2021-09" db="EMBL/GenBank/DDBJ databases">
        <title>Genomic insights and catalytic innovation underlie evolution of tropane alkaloids biosynthesis.</title>
        <authorList>
            <person name="Wang Y.-J."/>
            <person name="Tian T."/>
            <person name="Huang J.-P."/>
            <person name="Huang S.-X."/>
        </authorList>
    </citation>
    <scope>NUCLEOTIDE SEQUENCE [LARGE SCALE GENOMIC DNA]</scope>
    <source>
        <strain evidence="10">KIB-2018</strain>
        <tissue evidence="10">Leaf</tissue>
    </source>
</reference>
<dbReference type="GO" id="GO:0003697">
    <property type="term" value="F:single-stranded DNA binding"/>
    <property type="evidence" value="ECO:0007669"/>
    <property type="project" value="TreeGrafter"/>
</dbReference>
<evidence type="ECO:0000256" key="9">
    <source>
        <dbReference type="SAM" id="MobiDB-lite"/>
    </source>
</evidence>
<evidence type="ECO:0000313" key="10">
    <source>
        <dbReference type="EMBL" id="KAJ8772857.1"/>
    </source>
</evidence>
<dbReference type="InterPro" id="IPR042617">
    <property type="entry name" value="CTC1-like"/>
</dbReference>
<evidence type="ECO:0000256" key="1">
    <source>
        <dbReference type="ARBA" id="ARBA00004123"/>
    </source>
</evidence>
<evidence type="ECO:0000256" key="5">
    <source>
        <dbReference type="ARBA" id="ARBA00022454"/>
    </source>
</evidence>
<feature type="region of interest" description="Disordered" evidence="9">
    <location>
        <begin position="31"/>
        <end position="59"/>
    </location>
</feature>
<comment type="subcellular location">
    <subcellularLocation>
        <location evidence="2">Chromosome</location>
        <location evidence="2">Telomere</location>
    </subcellularLocation>
    <subcellularLocation>
        <location evidence="1">Nucleus</location>
    </subcellularLocation>
</comment>
<proteinExistence type="inferred from homology"/>
<keyword evidence="5" id="KW-0158">Chromosome</keyword>
<dbReference type="Pfam" id="PF15491">
    <property type="entry name" value="CTC1_2"/>
    <property type="match status" value="1"/>
</dbReference>
<comment type="similarity">
    <text evidence="3">Belongs to the CTC1 family.</text>
</comment>
<evidence type="ECO:0000256" key="8">
    <source>
        <dbReference type="ARBA" id="ARBA00023242"/>
    </source>
</evidence>
<evidence type="ECO:0000256" key="3">
    <source>
        <dbReference type="ARBA" id="ARBA00006332"/>
    </source>
</evidence>
<keyword evidence="11" id="KW-1185">Reference proteome</keyword>
<dbReference type="PANTHER" id="PTHR14865">
    <property type="entry name" value="CST COMPLEX SUBUNIT CTC1"/>
    <property type="match status" value="1"/>
</dbReference>
<keyword evidence="7" id="KW-0238">DNA-binding</keyword>
<keyword evidence="8" id="KW-0539">Nucleus</keyword>
<dbReference type="GO" id="GO:0010833">
    <property type="term" value="P:telomere maintenance via telomere lengthening"/>
    <property type="evidence" value="ECO:0007669"/>
    <property type="project" value="TreeGrafter"/>
</dbReference>
<dbReference type="InterPro" id="IPR028262">
    <property type="entry name" value="CTC1_plant"/>
</dbReference>
<dbReference type="Proteomes" id="UP001159364">
    <property type="component" value="Linkage Group LG02"/>
</dbReference>
<dbReference type="GO" id="GO:0045740">
    <property type="term" value="P:positive regulation of DNA replication"/>
    <property type="evidence" value="ECO:0007669"/>
    <property type="project" value="TreeGrafter"/>
</dbReference>
<sequence>MEDSVVILTVSELVRRGRSVTAAASLDSGRPISRLLSDGETRSTEDPNLNPNPNPKHDPKLLTTLDHPALLIGTITLPSETQSCLNNNCFQFSDNSTTVCCDVLNFGIHLIGRKIRVLAWNFIPLKHSGGGFLEIIKLSLFDSDIIDSIPLTSRFSSVSSDNKSKAFYNVHGAVELVSPVSVVPCSIGGGESQNLRGFIARVLVCECQLCSYKEVSIQKTDCHCFTKPLLVYFCGSSWCWQPVLCKLTGSFITLTRLKKKLVFIGKEESQMMFIVTENSRLLLHRMSKGRSNFRRKFVKGKGECGDYTGVVKGSYMQGMVVELDKEVWLLLTDQLLTAPHSLRVGAIVSKLCSIIFFRGQTAHTRACFETSINVELFSPLESGCHMVSQSQGRLGKFIESLTFSARLWVLLVISCFKRKFAGILSVKEILGSNHKEGLAQLFSRSHLPHSVLRARHGVLREISKHDSLGCCSEVYFDSLKLVPPVATVLHHCQAMWMKTLSQVEKTNVSFLNCEGKSYALPLRRILTSHELGGLSLVGCLKISPLSGRLQLVDATGSIDVIIPDLPTTWKSSSIYEVVNYTLIVEARPCP</sequence>
<gene>
    <name evidence="10" type="ORF">K2173_028034</name>
</gene>
<dbReference type="EMBL" id="JAIWQS010000002">
    <property type="protein sequence ID" value="KAJ8772857.1"/>
    <property type="molecule type" value="Genomic_DNA"/>
</dbReference>
<dbReference type="AlphaFoldDB" id="A0AAV8U0Q0"/>
<name>A0AAV8U0Q0_9ROSI</name>
<accession>A0AAV8U0Q0</accession>
<evidence type="ECO:0000256" key="7">
    <source>
        <dbReference type="ARBA" id="ARBA00023125"/>
    </source>
</evidence>
<evidence type="ECO:0000256" key="6">
    <source>
        <dbReference type="ARBA" id="ARBA00022895"/>
    </source>
</evidence>